<dbReference type="CDD" id="cd18186">
    <property type="entry name" value="BTB_POZ_ZBTB_KLHL-like"/>
    <property type="match status" value="1"/>
</dbReference>
<protein>
    <recommendedName>
        <fullName evidence="4">BTB domain-containing protein</fullName>
    </recommendedName>
</protein>
<accession>A0AAW0CW76</accession>
<keyword evidence="3" id="KW-1185">Reference proteome</keyword>
<comment type="caution">
    <text evidence="2">The sequence shown here is derived from an EMBL/GenBank/DDBJ whole genome shotgun (WGS) entry which is preliminary data.</text>
</comment>
<reference evidence="2 3" key="1">
    <citation type="journal article" date="2024" name="J Genomics">
        <title>Draft genome sequencing and assembly of Favolaschia claudopus CIRM-BRFM 2984 isolated from oak limbs.</title>
        <authorList>
            <person name="Navarro D."/>
            <person name="Drula E."/>
            <person name="Chaduli D."/>
            <person name="Cazenave R."/>
            <person name="Ahrendt S."/>
            <person name="Wang J."/>
            <person name="Lipzen A."/>
            <person name="Daum C."/>
            <person name="Barry K."/>
            <person name="Grigoriev I.V."/>
            <person name="Favel A."/>
            <person name="Rosso M.N."/>
            <person name="Martin F."/>
        </authorList>
    </citation>
    <scope>NUCLEOTIDE SEQUENCE [LARGE SCALE GENOMIC DNA]</scope>
    <source>
        <strain evidence="2 3">CIRM-BRFM 2984</strain>
    </source>
</reference>
<dbReference type="AlphaFoldDB" id="A0AAW0CW76"/>
<dbReference type="EMBL" id="JAWWNJ010000013">
    <property type="protein sequence ID" value="KAK7042553.1"/>
    <property type="molecule type" value="Genomic_DNA"/>
</dbReference>
<feature type="compositionally biased region" description="Basic and acidic residues" evidence="1">
    <location>
        <begin position="12"/>
        <end position="26"/>
    </location>
</feature>
<organism evidence="2 3">
    <name type="scientific">Favolaschia claudopus</name>
    <dbReference type="NCBI Taxonomy" id="2862362"/>
    <lineage>
        <taxon>Eukaryota</taxon>
        <taxon>Fungi</taxon>
        <taxon>Dikarya</taxon>
        <taxon>Basidiomycota</taxon>
        <taxon>Agaricomycotina</taxon>
        <taxon>Agaricomycetes</taxon>
        <taxon>Agaricomycetidae</taxon>
        <taxon>Agaricales</taxon>
        <taxon>Marasmiineae</taxon>
        <taxon>Mycenaceae</taxon>
        <taxon>Favolaschia</taxon>
    </lineage>
</organism>
<sequence>MFQVASHPAAFHLREHSRRPSYDRPHTPKHSSSASNAAIQLPRTLTRPPFTDISRDALSTAAPDLASVPTEFIRHHLLAKAPQMQAGLTALAPSHIAKSYPRAHLPPALIVPLRNVAGPPPSYPTHALAVGAPPPKGLREAPADAPQTIFAVHAVVLAAHCAKLPRLPPSHSSGGPNATLPVLPITLPSPQAFTLLHQFIYTHRIDTLLASLLPLPAPFLDSLSSSSASGGPSAHQILTATLATPTVLHTLSAHLASASAGSLTTLMSHAAHVKELWQDMVALGVYDVVLWDALDLAWEVVLGGMNLAAGVGQ</sequence>
<evidence type="ECO:0000256" key="1">
    <source>
        <dbReference type="SAM" id="MobiDB-lite"/>
    </source>
</evidence>
<evidence type="ECO:0008006" key="4">
    <source>
        <dbReference type="Google" id="ProtNLM"/>
    </source>
</evidence>
<evidence type="ECO:0000313" key="3">
    <source>
        <dbReference type="Proteomes" id="UP001362999"/>
    </source>
</evidence>
<gene>
    <name evidence="2" type="ORF">R3P38DRAFT_2891157</name>
</gene>
<evidence type="ECO:0000313" key="2">
    <source>
        <dbReference type="EMBL" id="KAK7042553.1"/>
    </source>
</evidence>
<feature type="region of interest" description="Disordered" evidence="1">
    <location>
        <begin position="1"/>
        <end position="50"/>
    </location>
</feature>
<proteinExistence type="predicted"/>
<dbReference type="Proteomes" id="UP001362999">
    <property type="component" value="Unassembled WGS sequence"/>
</dbReference>
<name>A0AAW0CW76_9AGAR</name>